<comment type="caution">
    <text evidence="1">The sequence shown here is derived from an EMBL/GenBank/DDBJ whole genome shotgun (WGS) entry which is preliminary data.</text>
</comment>
<keyword evidence="2" id="KW-1185">Reference proteome</keyword>
<reference evidence="1 2" key="1">
    <citation type="submission" date="2024-09" db="EMBL/GenBank/DDBJ databases">
        <authorList>
            <person name="Sun Q."/>
            <person name="Mori K."/>
        </authorList>
    </citation>
    <scope>NUCLEOTIDE SEQUENCE [LARGE SCALE GENOMIC DNA]</scope>
    <source>
        <strain evidence="1 2">JCM 3323</strain>
    </source>
</reference>
<proteinExistence type="predicted"/>
<evidence type="ECO:0000313" key="2">
    <source>
        <dbReference type="Proteomes" id="UP001589646"/>
    </source>
</evidence>
<organism evidence="1 2">
    <name type="scientific">Nonomuraea roseola</name>
    <dbReference type="NCBI Taxonomy" id="46179"/>
    <lineage>
        <taxon>Bacteria</taxon>
        <taxon>Bacillati</taxon>
        <taxon>Actinomycetota</taxon>
        <taxon>Actinomycetes</taxon>
        <taxon>Streptosporangiales</taxon>
        <taxon>Streptosporangiaceae</taxon>
        <taxon>Nonomuraea</taxon>
    </lineage>
</organism>
<dbReference type="Proteomes" id="UP001589646">
    <property type="component" value="Unassembled WGS sequence"/>
</dbReference>
<accession>A0ABV5Q5R0</accession>
<dbReference type="EMBL" id="JBHMCE010000009">
    <property type="protein sequence ID" value="MFB9530564.1"/>
    <property type="molecule type" value="Genomic_DNA"/>
</dbReference>
<evidence type="ECO:0000313" key="1">
    <source>
        <dbReference type="EMBL" id="MFB9530564.1"/>
    </source>
</evidence>
<gene>
    <name evidence="1" type="ORF">ACFFRN_28555</name>
</gene>
<name>A0ABV5Q5R0_9ACTN</name>
<sequence>MVRADTLTTTDHLRAELTALRAAGVTDVVLHPTSSGLEQVGLLADALRAAGFPLTGG</sequence>
<protein>
    <submittedName>
        <fullName evidence="1">Uncharacterized protein</fullName>
    </submittedName>
</protein>
<dbReference type="RefSeq" id="WP_346121215.1">
    <property type="nucleotide sequence ID" value="NZ_BAAAXC010000012.1"/>
</dbReference>